<dbReference type="SUPFAM" id="SSF53474">
    <property type="entry name" value="alpha/beta-Hydrolases"/>
    <property type="match status" value="1"/>
</dbReference>
<dbReference type="PANTHER" id="PTHR40841:SF2">
    <property type="entry name" value="SIDEROPHORE-DEGRADING ESTERASE (EUROFUNG)"/>
    <property type="match status" value="1"/>
</dbReference>
<dbReference type="Gene3D" id="3.40.50.1820">
    <property type="entry name" value="alpha/beta hydrolase"/>
    <property type="match status" value="1"/>
</dbReference>
<evidence type="ECO:0000256" key="3">
    <source>
        <dbReference type="SAM" id="SignalP"/>
    </source>
</evidence>
<dbReference type="AlphaFoldDB" id="A0AAE0NIM3"/>
<keyword evidence="5" id="KW-1185">Reference proteome</keyword>
<evidence type="ECO:0000313" key="5">
    <source>
        <dbReference type="Proteomes" id="UP001287356"/>
    </source>
</evidence>
<evidence type="ECO:0000313" key="4">
    <source>
        <dbReference type="EMBL" id="KAK3382175.1"/>
    </source>
</evidence>
<evidence type="ECO:0000256" key="1">
    <source>
        <dbReference type="ARBA" id="ARBA00005622"/>
    </source>
</evidence>
<organism evidence="4 5">
    <name type="scientific">Lasiosphaeria ovina</name>
    <dbReference type="NCBI Taxonomy" id="92902"/>
    <lineage>
        <taxon>Eukaryota</taxon>
        <taxon>Fungi</taxon>
        <taxon>Dikarya</taxon>
        <taxon>Ascomycota</taxon>
        <taxon>Pezizomycotina</taxon>
        <taxon>Sordariomycetes</taxon>
        <taxon>Sordariomycetidae</taxon>
        <taxon>Sordariales</taxon>
        <taxon>Lasiosphaeriaceae</taxon>
        <taxon>Lasiosphaeria</taxon>
    </lineage>
</organism>
<reference evidence="4" key="2">
    <citation type="submission" date="2023-06" db="EMBL/GenBank/DDBJ databases">
        <authorList>
            <consortium name="Lawrence Berkeley National Laboratory"/>
            <person name="Haridas S."/>
            <person name="Hensen N."/>
            <person name="Bonometti L."/>
            <person name="Westerberg I."/>
            <person name="Brannstrom I.O."/>
            <person name="Guillou S."/>
            <person name="Cros-Aarteil S."/>
            <person name="Calhoun S."/>
            <person name="Kuo A."/>
            <person name="Mondo S."/>
            <person name="Pangilinan J."/>
            <person name="Riley R."/>
            <person name="Labutti K."/>
            <person name="Andreopoulos B."/>
            <person name="Lipzen A."/>
            <person name="Chen C."/>
            <person name="Yanf M."/>
            <person name="Daum C."/>
            <person name="Ng V."/>
            <person name="Clum A."/>
            <person name="Steindorff A."/>
            <person name="Ohm R."/>
            <person name="Martin F."/>
            <person name="Silar P."/>
            <person name="Natvig D."/>
            <person name="Lalanne C."/>
            <person name="Gautier V."/>
            <person name="Ament-Velasquez S.L."/>
            <person name="Kruys A."/>
            <person name="Hutchinson M.I."/>
            <person name="Powell A.J."/>
            <person name="Barry K."/>
            <person name="Miller A.N."/>
            <person name="Grigoriev I.V."/>
            <person name="Debuchy R."/>
            <person name="Gladieux P."/>
            <person name="Thoren M.H."/>
            <person name="Johannesson H."/>
        </authorList>
    </citation>
    <scope>NUCLEOTIDE SEQUENCE</scope>
    <source>
        <strain evidence="4">CBS 958.72</strain>
    </source>
</reference>
<evidence type="ECO:0000256" key="2">
    <source>
        <dbReference type="ARBA" id="ARBA00022801"/>
    </source>
</evidence>
<gene>
    <name evidence="4" type="ORF">B0T24DRAFT_2520</name>
</gene>
<accession>A0AAE0NIM3</accession>
<dbReference type="Proteomes" id="UP001287356">
    <property type="component" value="Unassembled WGS sequence"/>
</dbReference>
<dbReference type="InterPro" id="IPR052558">
    <property type="entry name" value="Siderophore_Hydrolase_D"/>
</dbReference>
<name>A0AAE0NIM3_9PEZI</name>
<protein>
    <submittedName>
        <fullName evidence="4">Alpha/Beta hydrolase protein</fullName>
    </submittedName>
</protein>
<keyword evidence="2 4" id="KW-0378">Hydrolase</keyword>
<sequence length="312" mass="34214">MASPAAWSFTPLVSAFPTAVFPNIALWNATSAAKNLTYQIEVSWPFGWESRDVGNKSALAMYVVDGNALGMTASEGFKRRLAVEPSQPDSVVVSIGYPLSDDVYSFARRAVDLRPPLPTPQTPPSGADEFIDFIDASLRPWIRSTLFPNVRFTRDALYGHSFGGLFVVYALIARPDMFDTFLSASPALDWANGSIFDMVSQRLGTGGDLPVFGSCGHGQNGTALSRPAVVISYGSLEQFPVRRRAETEAAFQARKAIILSFSRMTDYCHELFDRLKGSRRARDVVLKEYLGQDHSSVAASAVVDGIDYFVDW</sequence>
<dbReference type="GO" id="GO:0016788">
    <property type="term" value="F:hydrolase activity, acting on ester bonds"/>
    <property type="evidence" value="ECO:0007669"/>
    <property type="project" value="TreeGrafter"/>
</dbReference>
<feature type="signal peptide" evidence="3">
    <location>
        <begin position="1"/>
        <end position="15"/>
    </location>
</feature>
<comment type="caution">
    <text evidence="4">The sequence shown here is derived from an EMBL/GenBank/DDBJ whole genome shotgun (WGS) entry which is preliminary data.</text>
</comment>
<reference evidence="4" key="1">
    <citation type="journal article" date="2023" name="Mol. Phylogenet. Evol.">
        <title>Genome-scale phylogeny and comparative genomics of the fungal order Sordariales.</title>
        <authorList>
            <person name="Hensen N."/>
            <person name="Bonometti L."/>
            <person name="Westerberg I."/>
            <person name="Brannstrom I.O."/>
            <person name="Guillou S."/>
            <person name="Cros-Aarteil S."/>
            <person name="Calhoun S."/>
            <person name="Haridas S."/>
            <person name="Kuo A."/>
            <person name="Mondo S."/>
            <person name="Pangilinan J."/>
            <person name="Riley R."/>
            <person name="LaButti K."/>
            <person name="Andreopoulos B."/>
            <person name="Lipzen A."/>
            <person name="Chen C."/>
            <person name="Yan M."/>
            <person name="Daum C."/>
            <person name="Ng V."/>
            <person name="Clum A."/>
            <person name="Steindorff A."/>
            <person name="Ohm R.A."/>
            <person name="Martin F."/>
            <person name="Silar P."/>
            <person name="Natvig D.O."/>
            <person name="Lalanne C."/>
            <person name="Gautier V."/>
            <person name="Ament-Velasquez S.L."/>
            <person name="Kruys A."/>
            <person name="Hutchinson M.I."/>
            <person name="Powell A.J."/>
            <person name="Barry K."/>
            <person name="Miller A.N."/>
            <person name="Grigoriev I.V."/>
            <person name="Debuchy R."/>
            <person name="Gladieux P."/>
            <person name="Hiltunen Thoren M."/>
            <person name="Johannesson H."/>
        </authorList>
    </citation>
    <scope>NUCLEOTIDE SEQUENCE</scope>
    <source>
        <strain evidence="4">CBS 958.72</strain>
    </source>
</reference>
<comment type="similarity">
    <text evidence="1">Belongs to the esterase D family.</text>
</comment>
<proteinExistence type="inferred from homology"/>
<dbReference type="InterPro" id="IPR000801">
    <property type="entry name" value="Esterase-like"/>
</dbReference>
<dbReference type="Pfam" id="PF00756">
    <property type="entry name" value="Esterase"/>
    <property type="match status" value="1"/>
</dbReference>
<keyword evidence="3" id="KW-0732">Signal</keyword>
<dbReference type="PANTHER" id="PTHR40841">
    <property type="entry name" value="SIDEROPHORE TRIACETYLFUSARININE C ESTERASE"/>
    <property type="match status" value="1"/>
</dbReference>
<dbReference type="EMBL" id="JAULSN010000001">
    <property type="protein sequence ID" value="KAK3382175.1"/>
    <property type="molecule type" value="Genomic_DNA"/>
</dbReference>
<dbReference type="InterPro" id="IPR029058">
    <property type="entry name" value="AB_hydrolase_fold"/>
</dbReference>
<feature type="chain" id="PRO_5042282830" evidence="3">
    <location>
        <begin position="16"/>
        <end position="312"/>
    </location>
</feature>